<keyword evidence="7 8" id="KW-0408">Iron</keyword>
<dbReference type="EMBL" id="JAOVQN010000025">
    <property type="protein sequence ID" value="MCU9839960.1"/>
    <property type="molecule type" value="Genomic_DNA"/>
</dbReference>
<dbReference type="InterPro" id="IPR009056">
    <property type="entry name" value="Cyt_c-like_dom"/>
</dbReference>
<dbReference type="InterPro" id="IPR036909">
    <property type="entry name" value="Cyt_c-like_dom_sf"/>
</dbReference>
<evidence type="ECO:0000256" key="6">
    <source>
        <dbReference type="ARBA" id="ARBA00023002"/>
    </source>
</evidence>
<dbReference type="Pfam" id="PF03150">
    <property type="entry name" value="CCP_MauG"/>
    <property type="match status" value="1"/>
</dbReference>
<keyword evidence="11" id="KW-1185">Reference proteome</keyword>
<evidence type="ECO:0000256" key="1">
    <source>
        <dbReference type="ARBA" id="ARBA00004418"/>
    </source>
</evidence>
<evidence type="ECO:0000313" key="10">
    <source>
        <dbReference type="EMBL" id="MCU9839960.1"/>
    </source>
</evidence>
<evidence type="ECO:0000313" key="11">
    <source>
        <dbReference type="Proteomes" id="UP001321014"/>
    </source>
</evidence>
<organism evidence="10 11">
    <name type="scientific">Ruegeria marisflavi</name>
    <dbReference type="NCBI Taxonomy" id="2984152"/>
    <lineage>
        <taxon>Bacteria</taxon>
        <taxon>Pseudomonadati</taxon>
        <taxon>Pseudomonadota</taxon>
        <taxon>Alphaproteobacteria</taxon>
        <taxon>Rhodobacterales</taxon>
        <taxon>Roseobacteraceae</taxon>
        <taxon>Ruegeria</taxon>
    </lineage>
</organism>
<dbReference type="Proteomes" id="UP001321014">
    <property type="component" value="Unassembled WGS sequence"/>
</dbReference>
<keyword evidence="6" id="KW-0560">Oxidoreductase</keyword>
<comment type="subcellular location">
    <subcellularLocation>
        <location evidence="1">Periplasm</location>
    </subcellularLocation>
</comment>
<evidence type="ECO:0000256" key="4">
    <source>
        <dbReference type="ARBA" id="ARBA00022729"/>
    </source>
</evidence>
<dbReference type="RefSeq" id="WP_263389850.1">
    <property type="nucleotide sequence ID" value="NZ_JAOVQN010000025.1"/>
</dbReference>
<keyword evidence="10" id="KW-0575">Peroxidase</keyword>
<keyword evidence="3 8" id="KW-0479">Metal-binding</keyword>
<reference evidence="10 11" key="1">
    <citation type="submission" date="2022-10" db="EMBL/GenBank/DDBJ databases">
        <title>Ruegeria sp. nov., isolated from ocean surface water.</title>
        <authorList>
            <person name="He W."/>
            <person name="Wang L."/>
            <person name="Zhang D.-F."/>
        </authorList>
    </citation>
    <scope>NUCLEOTIDE SEQUENCE [LARGE SCALE GENOMIC DNA]</scope>
    <source>
        <strain evidence="10 11">WL0004</strain>
    </source>
</reference>
<proteinExistence type="predicted"/>
<dbReference type="InterPro" id="IPR004852">
    <property type="entry name" value="Di-haem_cyt_c_peroxidsae"/>
</dbReference>
<evidence type="ECO:0000256" key="3">
    <source>
        <dbReference type="ARBA" id="ARBA00022723"/>
    </source>
</evidence>
<evidence type="ECO:0000256" key="2">
    <source>
        <dbReference type="ARBA" id="ARBA00022617"/>
    </source>
</evidence>
<sequence length="375" mass="41535">MTRRRIITLAGAALIAALAGAAFLPRNSGRSQTPIAGFSAPFVFGRFSVPPDNPLTEEAFALGRRLFYDPLLSGDNRVACANCHIQALAFSDGVARPIGLSGDELDFNSMSLANLLWGQTRFFWNGRAVSLEQQALMPIQHPEEMAQDLDELVAELRRVKIYRRMFSSAYGDVSAGNLAKALATFMRLLISQNSKYDRFLRGEVKLTEQEEYGRKLFMAHPDTKVSLRGGNCIDCHSQFLTSGFRDQLDGFSNNGLDPDETLADGLMAVTGNSAHKGFFKVPTLRNIAVTAPYMHDGRFATLEDVMHHYNDGIKHSRTLSPLILEADNAKNSKDATIGLRLTPVEMAAIIAFLHTLTDEQFLSDPRFSNPFEERL</sequence>
<comment type="caution">
    <text evidence="10">The sequence shown here is derived from an EMBL/GenBank/DDBJ whole genome shotgun (WGS) entry which is preliminary data.</text>
</comment>
<protein>
    <submittedName>
        <fullName evidence="10">Cytochrome-c peroxidase</fullName>
    </submittedName>
</protein>
<feature type="domain" description="Cytochrome c" evidence="9">
    <location>
        <begin position="58"/>
        <end position="160"/>
    </location>
</feature>
<gene>
    <name evidence="10" type="ORF">OEZ49_19500</name>
</gene>
<dbReference type="PIRSF" id="PIRSF000294">
    <property type="entry name" value="Cytochrome-c_peroxidase"/>
    <property type="match status" value="1"/>
</dbReference>
<evidence type="ECO:0000256" key="7">
    <source>
        <dbReference type="ARBA" id="ARBA00023004"/>
    </source>
</evidence>
<feature type="domain" description="Cytochrome c" evidence="9">
    <location>
        <begin position="208"/>
        <end position="357"/>
    </location>
</feature>
<keyword evidence="2 8" id="KW-0349">Heme</keyword>
<keyword evidence="5" id="KW-0574">Periplasm</keyword>
<evidence type="ECO:0000259" key="9">
    <source>
        <dbReference type="PROSITE" id="PS51007"/>
    </source>
</evidence>
<accession>A0ABT2WVM0</accession>
<dbReference type="PANTHER" id="PTHR30600">
    <property type="entry name" value="CYTOCHROME C PEROXIDASE-RELATED"/>
    <property type="match status" value="1"/>
</dbReference>
<dbReference type="PROSITE" id="PS51007">
    <property type="entry name" value="CYTC"/>
    <property type="match status" value="2"/>
</dbReference>
<dbReference type="Gene3D" id="1.10.760.10">
    <property type="entry name" value="Cytochrome c-like domain"/>
    <property type="match status" value="2"/>
</dbReference>
<dbReference type="InterPro" id="IPR026259">
    <property type="entry name" value="MauG/Cytc_peroxidase"/>
</dbReference>
<dbReference type="SUPFAM" id="SSF46626">
    <property type="entry name" value="Cytochrome c"/>
    <property type="match status" value="2"/>
</dbReference>
<evidence type="ECO:0000256" key="8">
    <source>
        <dbReference type="PROSITE-ProRule" id="PRU00433"/>
    </source>
</evidence>
<dbReference type="GO" id="GO:0004601">
    <property type="term" value="F:peroxidase activity"/>
    <property type="evidence" value="ECO:0007669"/>
    <property type="project" value="UniProtKB-KW"/>
</dbReference>
<name>A0ABT2WVM0_9RHOB</name>
<evidence type="ECO:0000256" key="5">
    <source>
        <dbReference type="ARBA" id="ARBA00022764"/>
    </source>
</evidence>
<dbReference type="InterPro" id="IPR051395">
    <property type="entry name" value="Cytochrome_c_Peroxidase/MauG"/>
</dbReference>
<keyword evidence="4" id="KW-0732">Signal</keyword>
<dbReference type="PANTHER" id="PTHR30600:SF10">
    <property type="entry name" value="BLL6722 PROTEIN"/>
    <property type="match status" value="1"/>
</dbReference>